<keyword evidence="2" id="KW-0378">Hydrolase</keyword>
<dbReference type="RefSeq" id="WP_345212749.1">
    <property type="nucleotide sequence ID" value="NZ_BAABFT010000011.1"/>
</dbReference>
<dbReference type="InterPro" id="IPR012338">
    <property type="entry name" value="Beta-lactam/transpept-like"/>
</dbReference>
<evidence type="ECO:0000256" key="1">
    <source>
        <dbReference type="ARBA" id="ARBA00006096"/>
    </source>
</evidence>
<dbReference type="Pfam" id="PF02113">
    <property type="entry name" value="Peptidase_S13"/>
    <property type="match status" value="1"/>
</dbReference>
<gene>
    <name evidence="4" type="primary">dacB</name>
    <name evidence="4" type="ORF">GCM10023149_38000</name>
</gene>
<dbReference type="Gene3D" id="3.40.710.10">
    <property type="entry name" value="DD-peptidase/beta-lactamase superfamily"/>
    <property type="match status" value="2"/>
</dbReference>
<evidence type="ECO:0000313" key="5">
    <source>
        <dbReference type="Proteomes" id="UP001500582"/>
    </source>
</evidence>
<comment type="similarity">
    <text evidence="1">Belongs to the peptidase S13 family.</text>
</comment>
<evidence type="ECO:0000256" key="2">
    <source>
        <dbReference type="ARBA" id="ARBA00022801"/>
    </source>
</evidence>
<organism evidence="4 5">
    <name type="scientific">Mucilaginibacter gynuensis</name>
    <dbReference type="NCBI Taxonomy" id="1302236"/>
    <lineage>
        <taxon>Bacteria</taxon>
        <taxon>Pseudomonadati</taxon>
        <taxon>Bacteroidota</taxon>
        <taxon>Sphingobacteriia</taxon>
        <taxon>Sphingobacteriales</taxon>
        <taxon>Sphingobacteriaceae</taxon>
        <taxon>Mucilaginibacter</taxon>
    </lineage>
</organism>
<feature type="chain" id="PRO_5045989643" evidence="3">
    <location>
        <begin position="21"/>
        <end position="470"/>
    </location>
</feature>
<keyword evidence="5" id="KW-1185">Reference proteome</keyword>
<dbReference type="InterPro" id="IPR000667">
    <property type="entry name" value="Peptidase_S13"/>
</dbReference>
<dbReference type="PANTHER" id="PTHR30023:SF0">
    <property type="entry name" value="PENICILLIN-SENSITIVE CARBOXYPEPTIDASE A"/>
    <property type="match status" value="1"/>
</dbReference>
<proteinExistence type="inferred from homology"/>
<dbReference type="PRINTS" id="PR00922">
    <property type="entry name" value="DADACBPTASE3"/>
</dbReference>
<keyword evidence="4" id="KW-0121">Carboxypeptidase</keyword>
<dbReference type="EMBL" id="BAABFT010000011">
    <property type="protein sequence ID" value="GAA4331947.1"/>
    <property type="molecule type" value="Genomic_DNA"/>
</dbReference>
<feature type="signal peptide" evidence="3">
    <location>
        <begin position="1"/>
        <end position="20"/>
    </location>
</feature>
<comment type="caution">
    <text evidence="4">The sequence shown here is derived from an EMBL/GenBank/DDBJ whole genome shotgun (WGS) entry which is preliminary data.</text>
</comment>
<reference evidence="5" key="1">
    <citation type="journal article" date="2019" name="Int. J. Syst. Evol. Microbiol.">
        <title>The Global Catalogue of Microorganisms (GCM) 10K type strain sequencing project: providing services to taxonomists for standard genome sequencing and annotation.</title>
        <authorList>
            <consortium name="The Broad Institute Genomics Platform"/>
            <consortium name="The Broad Institute Genome Sequencing Center for Infectious Disease"/>
            <person name="Wu L."/>
            <person name="Ma J."/>
        </authorList>
    </citation>
    <scope>NUCLEOTIDE SEQUENCE [LARGE SCALE GENOMIC DNA]</scope>
    <source>
        <strain evidence="5">JCM 17705</strain>
    </source>
</reference>
<dbReference type="SUPFAM" id="SSF56601">
    <property type="entry name" value="beta-lactamase/transpeptidase-like"/>
    <property type="match status" value="1"/>
</dbReference>
<dbReference type="Gene3D" id="3.50.80.20">
    <property type="entry name" value="D-Ala-D-Ala carboxypeptidase C, peptidase S13"/>
    <property type="match status" value="1"/>
</dbReference>
<accession>A0ABP8GYZ8</accession>
<dbReference type="NCBIfam" id="TIGR00666">
    <property type="entry name" value="PBP4"/>
    <property type="match status" value="1"/>
</dbReference>
<dbReference type="Proteomes" id="UP001500582">
    <property type="component" value="Unassembled WGS sequence"/>
</dbReference>
<keyword evidence="3" id="KW-0732">Signal</keyword>
<dbReference type="GO" id="GO:0004180">
    <property type="term" value="F:carboxypeptidase activity"/>
    <property type="evidence" value="ECO:0007669"/>
    <property type="project" value="UniProtKB-KW"/>
</dbReference>
<evidence type="ECO:0000313" key="4">
    <source>
        <dbReference type="EMBL" id="GAA4331947.1"/>
    </source>
</evidence>
<protein>
    <submittedName>
        <fullName evidence="4">D-alanyl-D-alanine carboxypeptidase/D-alanyl-D-alanine-endopeptidase</fullName>
    </submittedName>
</protein>
<evidence type="ECO:0000256" key="3">
    <source>
        <dbReference type="SAM" id="SignalP"/>
    </source>
</evidence>
<dbReference type="PANTHER" id="PTHR30023">
    <property type="entry name" value="D-ALANYL-D-ALANINE CARBOXYPEPTIDASE"/>
    <property type="match status" value="1"/>
</dbReference>
<sequence>MKNKRTWLVSLFLLAGHAYAQNLQQQLKTAFDKLQQDSQCRYASVSLTVLDAKTGEQVFAANPNMGLATASTLKVITSITAFNLLGKDFQYQTQLGYNGTIAADGTLNGNIIIKGGGDPTLGSWRYTTTKESYVLNLLVTALQKAGIKKVNGSIIGDDGAYGTQAIPDGWIWQDVGNYYGAGANALAWRENQFDIKLKTGAVGSGISVLRTVPNMPYLNFSSELINSAAGTGDRAFVYLPTGGKLMYLRGTYAVDQTKKTVSAAVPDPAFEAAFRLTDTLQALGIKVSGEPQSTITYDLKGQQIPAIGKLITTITSPDLGRIVYWLNQKSVNLYAEQLLKTIAMKAGKEPTTPNGVKVLQDFWKTKGIDPYTLNIYDGSGLSPGDRVTTLTMARILQSAKKESWYSSFYESLPIYNDTKMKSGSISDVLTYAGYQTYKGRELCYSIMVNNYNGSTKGIKEKMFKVLDEMK</sequence>
<keyword evidence="4" id="KW-0645">Protease</keyword>
<name>A0ABP8GYZ8_9SPHI</name>